<keyword evidence="6 8" id="KW-0472">Membrane</keyword>
<feature type="transmembrane region" description="Helical" evidence="8">
    <location>
        <begin position="101"/>
        <end position="120"/>
    </location>
</feature>
<evidence type="ECO:0000313" key="10">
    <source>
        <dbReference type="Proteomes" id="UP001420932"/>
    </source>
</evidence>
<dbReference type="PANTHER" id="PTHR31752">
    <property type="entry name" value="AUXIN EFFLUX CARRIER COMPONENT 1B-RELATED"/>
    <property type="match status" value="1"/>
</dbReference>
<evidence type="ECO:0008006" key="11">
    <source>
        <dbReference type="Google" id="ProtNLM"/>
    </source>
</evidence>
<dbReference type="InterPro" id="IPR004776">
    <property type="entry name" value="Mem_transp_PIN-like"/>
</dbReference>
<feature type="transmembrane region" description="Helical" evidence="8">
    <location>
        <begin position="70"/>
        <end position="89"/>
    </location>
</feature>
<name>A0AAP0EA87_9MAGN</name>
<keyword evidence="10" id="KW-1185">Reference proteome</keyword>
<organism evidence="9 10">
    <name type="scientific">Stephania yunnanensis</name>
    <dbReference type="NCBI Taxonomy" id="152371"/>
    <lineage>
        <taxon>Eukaryota</taxon>
        <taxon>Viridiplantae</taxon>
        <taxon>Streptophyta</taxon>
        <taxon>Embryophyta</taxon>
        <taxon>Tracheophyta</taxon>
        <taxon>Spermatophyta</taxon>
        <taxon>Magnoliopsida</taxon>
        <taxon>Ranunculales</taxon>
        <taxon>Menispermaceae</taxon>
        <taxon>Menispermoideae</taxon>
        <taxon>Cissampelideae</taxon>
        <taxon>Stephania</taxon>
    </lineage>
</organism>
<comment type="caution">
    <text evidence="9">The sequence shown here is derived from an EMBL/GenBank/DDBJ whole genome shotgun (WGS) entry which is preliminary data.</text>
</comment>
<dbReference type="PANTHER" id="PTHR31752:SF44">
    <property type="entry name" value="AUXIN EFFLUX CARRIER COMPONENT"/>
    <property type="match status" value="1"/>
</dbReference>
<comment type="similarity">
    <text evidence="2">Belongs to the auxin efflux carrier (TC 2.A.69.1) family.</text>
</comment>
<evidence type="ECO:0000256" key="5">
    <source>
        <dbReference type="ARBA" id="ARBA00022989"/>
    </source>
</evidence>
<evidence type="ECO:0000256" key="6">
    <source>
        <dbReference type="ARBA" id="ARBA00023136"/>
    </source>
</evidence>
<evidence type="ECO:0000256" key="2">
    <source>
        <dbReference type="ARBA" id="ARBA00009177"/>
    </source>
</evidence>
<evidence type="ECO:0000256" key="3">
    <source>
        <dbReference type="ARBA" id="ARBA00022448"/>
    </source>
</evidence>
<evidence type="ECO:0000256" key="4">
    <source>
        <dbReference type="ARBA" id="ARBA00022692"/>
    </source>
</evidence>
<evidence type="ECO:0000256" key="8">
    <source>
        <dbReference type="SAM" id="Phobius"/>
    </source>
</evidence>
<sequence length="306" mass="34218">MITLKDLYSVLSAVVPLYVTMFLAYMSVKWWKIFTPEQCAGINRFVAIFAVPLLSFEVISRINPYKMDRLFIAADIVSKLLLLLLLFMWTKFTKRGSLDWAVTLFSLASLPNTLVMGIPLLKSMYGDDKEALMVQVVVLQCIIWYTLMLFLFEYRAARIQVYNERNPINNINNITADIEGGGSHEEAATLQGNDKVDYKDAADGSGSGAPEEADVAVHVIVTRPSNSKPLDSADAQALQNINKVAPDSKRFNPLLTTTTATNNATDREDGKELHLFIWRRYCGCCSAQGVNEEAEKASNKEGEYYS</sequence>
<feature type="transmembrane region" description="Helical" evidence="8">
    <location>
        <begin position="132"/>
        <end position="152"/>
    </location>
</feature>
<dbReference type="GO" id="GO:0010329">
    <property type="term" value="F:auxin efflux transmembrane transporter activity"/>
    <property type="evidence" value="ECO:0007669"/>
    <property type="project" value="TreeGrafter"/>
</dbReference>
<keyword evidence="5 8" id="KW-1133">Transmembrane helix</keyword>
<evidence type="ECO:0000313" key="9">
    <source>
        <dbReference type="EMBL" id="KAK9087903.1"/>
    </source>
</evidence>
<evidence type="ECO:0000256" key="7">
    <source>
        <dbReference type="ARBA" id="ARBA00023294"/>
    </source>
</evidence>
<feature type="transmembrane region" description="Helical" evidence="8">
    <location>
        <begin position="7"/>
        <end position="28"/>
    </location>
</feature>
<gene>
    <name evidence="9" type="ORF">Syun_030297</name>
</gene>
<dbReference type="Proteomes" id="UP001420932">
    <property type="component" value="Unassembled WGS sequence"/>
</dbReference>
<dbReference type="GO" id="GO:0005886">
    <property type="term" value="C:plasma membrane"/>
    <property type="evidence" value="ECO:0007669"/>
    <property type="project" value="TreeGrafter"/>
</dbReference>
<reference evidence="9 10" key="1">
    <citation type="submission" date="2024-01" db="EMBL/GenBank/DDBJ databases">
        <title>Genome assemblies of Stephania.</title>
        <authorList>
            <person name="Yang L."/>
        </authorList>
    </citation>
    <scope>NUCLEOTIDE SEQUENCE [LARGE SCALE GENOMIC DNA]</scope>
    <source>
        <strain evidence="9">YNDBR</strain>
        <tissue evidence="9">Leaf</tissue>
    </source>
</reference>
<dbReference type="Pfam" id="PF03547">
    <property type="entry name" value="Mem_trans"/>
    <property type="match status" value="1"/>
</dbReference>
<accession>A0AAP0EA87</accession>
<keyword evidence="3" id="KW-0813">Transport</keyword>
<proteinExistence type="inferred from homology"/>
<dbReference type="AlphaFoldDB" id="A0AAP0EA87"/>
<evidence type="ECO:0000256" key="1">
    <source>
        <dbReference type="ARBA" id="ARBA00004141"/>
    </source>
</evidence>
<dbReference type="InterPro" id="IPR051107">
    <property type="entry name" value="Auxin_Efflux_Carrier"/>
</dbReference>
<protein>
    <recommendedName>
        <fullName evidence="11">PIN-like protein</fullName>
    </recommendedName>
</protein>
<dbReference type="GO" id="GO:0009926">
    <property type="term" value="P:auxin polar transport"/>
    <property type="evidence" value="ECO:0007669"/>
    <property type="project" value="TreeGrafter"/>
</dbReference>
<dbReference type="GO" id="GO:0009734">
    <property type="term" value="P:auxin-activated signaling pathway"/>
    <property type="evidence" value="ECO:0007669"/>
    <property type="project" value="UniProtKB-KW"/>
</dbReference>
<keyword evidence="4 8" id="KW-0812">Transmembrane</keyword>
<dbReference type="EMBL" id="JBBNAF010000013">
    <property type="protein sequence ID" value="KAK9087903.1"/>
    <property type="molecule type" value="Genomic_DNA"/>
</dbReference>
<comment type="subcellular location">
    <subcellularLocation>
        <location evidence="1">Membrane</location>
        <topology evidence="1">Multi-pass membrane protein</topology>
    </subcellularLocation>
</comment>
<keyword evidence="7" id="KW-0927">Auxin signaling pathway</keyword>
<dbReference type="GO" id="GO:0005783">
    <property type="term" value="C:endoplasmic reticulum"/>
    <property type="evidence" value="ECO:0007669"/>
    <property type="project" value="TreeGrafter"/>
</dbReference>